<feature type="transmembrane region" description="Helical" evidence="8">
    <location>
        <begin position="27"/>
        <end position="45"/>
    </location>
</feature>
<keyword evidence="4 8" id="KW-0812">Transmembrane</keyword>
<evidence type="ECO:0000256" key="7">
    <source>
        <dbReference type="SAM" id="Coils"/>
    </source>
</evidence>
<name>S7T713_9BACT</name>
<evidence type="ECO:0000256" key="2">
    <source>
        <dbReference type="ARBA" id="ARBA00007977"/>
    </source>
</evidence>
<comment type="similarity">
    <text evidence="2">Belongs to the UPF0324 family.</text>
</comment>
<evidence type="ECO:0000256" key="3">
    <source>
        <dbReference type="ARBA" id="ARBA00022475"/>
    </source>
</evidence>
<evidence type="ECO:0000256" key="6">
    <source>
        <dbReference type="ARBA" id="ARBA00023136"/>
    </source>
</evidence>
<dbReference type="Proteomes" id="UP000014975">
    <property type="component" value="Unassembled WGS sequence"/>
</dbReference>
<feature type="transmembrane region" description="Helical" evidence="8">
    <location>
        <begin position="546"/>
        <end position="572"/>
    </location>
</feature>
<dbReference type="STRING" id="1121439.dsat_0713"/>
<dbReference type="InterPro" id="IPR018383">
    <property type="entry name" value="UPF0324_pro"/>
</dbReference>
<feature type="transmembrane region" description="Helical" evidence="8">
    <location>
        <begin position="518"/>
        <end position="534"/>
    </location>
</feature>
<keyword evidence="10" id="KW-1185">Reference proteome</keyword>
<feature type="transmembrane region" description="Helical" evidence="8">
    <location>
        <begin position="340"/>
        <end position="360"/>
    </location>
</feature>
<feature type="transmembrane region" description="Helical" evidence="8">
    <location>
        <begin position="252"/>
        <end position="271"/>
    </location>
</feature>
<feature type="transmembrane region" description="Helical" evidence="8">
    <location>
        <begin position="436"/>
        <end position="455"/>
    </location>
</feature>
<dbReference type="PANTHER" id="PTHR30106:SF1">
    <property type="entry name" value="UPF0324 MEMBRANE PROTEIN FN0533"/>
    <property type="match status" value="1"/>
</dbReference>
<dbReference type="OrthoDB" id="9766798at2"/>
<dbReference type="PATRIC" id="fig|1121439.3.peg.2073"/>
<evidence type="ECO:0000256" key="5">
    <source>
        <dbReference type="ARBA" id="ARBA00022989"/>
    </source>
</evidence>
<feature type="coiled-coil region" evidence="7">
    <location>
        <begin position="134"/>
        <end position="168"/>
    </location>
</feature>
<dbReference type="AlphaFoldDB" id="S7T713"/>
<evidence type="ECO:0000313" key="10">
    <source>
        <dbReference type="Proteomes" id="UP000014975"/>
    </source>
</evidence>
<evidence type="ECO:0000313" key="9">
    <source>
        <dbReference type="EMBL" id="EPR32361.1"/>
    </source>
</evidence>
<evidence type="ECO:0008006" key="11">
    <source>
        <dbReference type="Google" id="ProtNLM"/>
    </source>
</evidence>
<feature type="transmembrane region" description="Helical" evidence="8">
    <location>
        <begin position="476"/>
        <end position="498"/>
    </location>
</feature>
<dbReference type="EMBL" id="ATHI01000027">
    <property type="protein sequence ID" value="EPR32361.1"/>
    <property type="molecule type" value="Genomic_DNA"/>
</dbReference>
<keyword evidence="6 8" id="KW-0472">Membrane</keyword>
<dbReference type="Pfam" id="PF03601">
    <property type="entry name" value="Cons_hypoth698"/>
    <property type="match status" value="1"/>
</dbReference>
<gene>
    <name evidence="9" type="ORF">dsat_0713</name>
</gene>
<reference evidence="9 10" key="1">
    <citation type="journal article" date="2013" name="Genome Announc.">
        <title>Draft genome sequences for three mercury-methylating, sulfate-reducing bacteria.</title>
        <authorList>
            <person name="Brown S.D."/>
            <person name="Hurt R.A.Jr."/>
            <person name="Gilmour C.C."/>
            <person name="Elias D.A."/>
        </authorList>
    </citation>
    <scope>NUCLEOTIDE SEQUENCE [LARGE SCALE GENOMIC DNA]</scope>
    <source>
        <strain evidence="9 10">DSM 16529</strain>
    </source>
</reference>
<keyword evidence="7" id="KW-0175">Coiled coil</keyword>
<feature type="transmembrane region" description="Helical" evidence="8">
    <location>
        <begin position="372"/>
        <end position="393"/>
    </location>
</feature>
<evidence type="ECO:0000256" key="1">
    <source>
        <dbReference type="ARBA" id="ARBA00004651"/>
    </source>
</evidence>
<feature type="transmembrane region" description="Helical" evidence="8">
    <location>
        <begin position="200"/>
        <end position="220"/>
    </location>
</feature>
<comment type="subcellular location">
    <subcellularLocation>
        <location evidence="1">Cell membrane</location>
        <topology evidence="1">Multi-pass membrane protein</topology>
    </subcellularLocation>
</comment>
<keyword evidence="5 8" id="KW-1133">Transmembrane helix</keyword>
<protein>
    <recommendedName>
        <fullName evidence="11">Sulfate exporter family transporter</fullName>
    </recommendedName>
</protein>
<feature type="transmembrane region" description="Helical" evidence="8">
    <location>
        <begin position="303"/>
        <end position="328"/>
    </location>
</feature>
<evidence type="ECO:0000256" key="8">
    <source>
        <dbReference type="SAM" id="Phobius"/>
    </source>
</evidence>
<feature type="transmembrane region" description="Helical" evidence="8">
    <location>
        <begin position="400"/>
        <end position="424"/>
    </location>
</feature>
<sequence>MATDSNKEIVVDRGKWEWSEMWKKEDWWAIWLGFIILAVGCMIFLPRPPADMDAKLAKAEATMASEASRAPFQTVAWHQANDSKSGVRATSEPHGRTLKTWLDTPSKWKSNIVEALYLSEADAAKRREAAEPKHEAAKEKTKATLAEAKAAEEAAAEANFQSAELNDKAEAAIAAWRKARGDESKARTAASVKAYNKIPYLLGLMVILGLFFAIGTLFMNIDTGKFLVGFGFVFALAVVAEVIGRQSTLSEYGFGSIIWAIFGGMLISNTVGTPKFMMPALQTEYFIKTGLVLLGAEILFSKIVAIGIPGVFVAWVVTPTVLVLTFMFGQRVLKMESKTLNITVSADMSVCGVSAAIATAAACRATKEELTIAIGLSMLFTAVMMIALPTFIVSVGMHPVLGGAWIGGTIDATGAVVAAGAFLGQTGMFVAATVKMIQNIMIGMIAFGVAVYWCTKVDCAPGQQVSKMEIWYRFPKFVLGFIAASIIFSLMINSMGSAGDAMVDHGVLRGFSRPLREWFFILAFASIGLSSNFREMAHHFKGGKPAILYVCGQTLNLILTLAMAYVMFFLVFPEITAGLMN</sequence>
<evidence type="ECO:0000256" key="4">
    <source>
        <dbReference type="ARBA" id="ARBA00022692"/>
    </source>
</evidence>
<organism evidence="9 10">
    <name type="scientific">Alkalidesulfovibrio alkalitolerans DSM 16529</name>
    <dbReference type="NCBI Taxonomy" id="1121439"/>
    <lineage>
        <taxon>Bacteria</taxon>
        <taxon>Pseudomonadati</taxon>
        <taxon>Thermodesulfobacteriota</taxon>
        <taxon>Desulfovibrionia</taxon>
        <taxon>Desulfovibrionales</taxon>
        <taxon>Desulfovibrionaceae</taxon>
        <taxon>Alkalidesulfovibrio</taxon>
    </lineage>
</organism>
<proteinExistence type="inferred from homology"/>
<dbReference type="RefSeq" id="WP_020887410.1">
    <property type="nucleotide sequence ID" value="NZ_ATHI01000027.1"/>
</dbReference>
<feature type="transmembrane region" description="Helical" evidence="8">
    <location>
        <begin position="226"/>
        <end position="243"/>
    </location>
</feature>
<dbReference type="eggNOG" id="COG2855">
    <property type="taxonomic scope" value="Bacteria"/>
</dbReference>
<dbReference type="GO" id="GO:0005886">
    <property type="term" value="C:plasma membrane"/>
    <property type="evidence" value="ECO:0007669"/>
    <property type="project" value="UniProtKB-SubCell"/>
</dbReference>
<comment type="caution">
    <text evidence="9">The sequence shown here is derived from an EMBL/GenBank/DDBJ whole genome shotgun (WGS) entry which is preliminary data.</text>
</comment>
<dbReference type="PANTHER" id="PTHR30106">
    <property type="entry name" value="INNER MEMBRANE PROTEIN YEIH-RELATED"/>
    <property type="match status" value="1"/>
</dbReference>
<keyword evidence="3" id="KW-1003">Cell membrane</keyword>
<accession>S7T713</accession>